<accession>A0A6P1SX21</accession>
<protein>
    <submittedName>
        <fullName evidence="5">FCD domain-containing protein</fullName>
    </submittedName>
</protein>
<dbReference type="PANTHER" id="PTHR43537">
    <property type="entry name" value="TRANSCRIPTIONAL REGULATOR, GNTR FAMILY"/>
    <property type="match status" value="1"/>
</dbReference>
<dbReference type="Gene3D" id="1.20.120.530">
    <property type="entry name" value="GntR ligand-binding domain-like"/>
    <property type="match status" value="1"/>
</dbReference>
<dbReference type="SUPFAM" id="SSF46785">
    <property type="entry name" value="Winged helix' DNA-binding domain"/>
    <property type="match status" value="1"/>
</dbReference>
<dbReference type="KEGG" id="amaq:GO499_03415"/>
<dbReference type="InterPro" id="IPR008920">
    <property type="entry name" value="TF_FadR/GntR_C"/>
</dbReference>
<evidence type="ECO:0000256" key="3">
    <source>
        <dbReference type="ARBA" id="ARBA00023163"/>
    </source>
</evidence>
<evidence type="ECO:0000256" key="2">
    <source>
        <dbReference type="ARBA" id="ARBA00023125"/>
    </source>
</evidence>
<dbReference type="Pfam" id="PF07729">
    <property type="entry name" value="FCD"/>
    <property type="match status" value="1"/>
</dbReference>
<evidence type="ECO:0000259" key="4">
    <source>
        <dbReference type="PROSITE" id="PS50949"/>
    </source>
</evidence>
<dbReference type="SMART" id="SM00895">
    <property type="entry name" value="FCD"/>
    <property type="match status" value="1"/>
</dbReference>
<dbReference type="Proteomes" id="UP000464495">
    <property type="component" value="Chromosome"/>
</dbReference>
<dbReference type="SUPFAM" id="SSF48008">
    <property type="entry name" value="GntR ligand-binding domain-like"/>
    <property type="match status" value="1"/>
</dbReference>
<dbReference type="GO" id="GO:0003700">
    <property type="term" value="F:DNA-binding transcription factor activity"/>
    <property type="evidence" value="ECO:0007669"/>
    <property type="project" value="InterPro"/>
</dbReference>
<dbReference type="InterPro" id="IPR036390">
    <property type="entry name" value="WH_DNA-bd_sf"/>
</dbReference>
<dbReference type="GO" id="GO:0003677">
    <property type="term" value="F:DNA binding"/>
    <property type="evidence" value="ECO:0007669"/>
    <property type="project" value="UniProtKB-KW"/>
</dbReference>
<dbReference type="PROSITE" id="PS50949">
    <property type="entry name" value="HTH_GNTR"/>
    <property type="match status" value="1"/>
</dbReference>
<keyword evidence="3" id="KW-0804">Transcription</keyword>
<reference evidence="5 6" key="1">
    <citation type="submission" date="2019-12" db="EMBL/GenBank/DDBJ databases">
        <title>Complete genome sequence of Algicella marina strain 9Alg 56(T) isolated from the red alga Tichocarpus crinitus.</title>
        <authorList>
            <person name="Kim S.-G."/>
            <person name="Nedashkovskaya O.I."/>
        </authorList>
    </citation>
    <scope>NUCLEOTIDE SEQUENCE [LARGE SCALE GENOMIC DNA]</scope>
    <source>
        <strain evidence="5 6">9Alg 56</strain>
    </source>
</reference>
<dbReference type="PANTHER" id="PTHR43537:SF5">
    <property type="entry name" value="UXU OPERON TRANSCRIPTIONAL REGULATOR"/>
    <property type="match status" value="1"/>
</dbReference>
<organism evidence="5 6">
    <name type="scientific">Algicella marina</name>
    <dbReference type="NCBI Taxonomy" id="2683284"/>
    <lineage>
        <taxon>Bacteria</taxon>
        <taxon>Pseudomonadati</taxon>
        <taxon>Pseudomonadota</taxon>
        <taxon>Alphaproteobacteria</taxon>
        <taxon>Rhodobacterales</taxon>
        <taxon>Paracoccaceae</taxon>
        <taxon>Algicella</taxon>
    </lineage>
</organism>
<dbReference type="InterPro" id="IPR000524">
    <property type="entry name" value="Tscrpt_reg_HTH_GntR"/>
</dbReference>
<dbReference type="SMART" id="SM00345">
    <property type="entry name" value="HTH_GNTR"/>
    <property type="match status" value="1"/>
</dbReference>
<keyword evidence="2" id="KW-0238">DNA-binding</keyword>
<gene>
    <name evidence="5" type="ORF">GO499_03415</name>
</gene>
<dbReference type="AlphaFoldDB" id="A0A6P1SX21"/>
<dbReference type="RefSeq" id="WP_161860878.1">
    <property type="nucleotide sequence ID" value="NZ_CP046620.1"/>
</dbReference>
<proteinExistence type="predicted"/>
<sequence length="234" mass="26207">MAVENFSQPRTATPGRAVASRRSHAIYGELQREIVLGVLAPRSSLLELELAARFQVSQGTIREALLLLQEEGLVLRQPHRGTNVVDCRAEDAEELIHLRHDIECRGLRRAMSRRGKAMAEPLRRHMDNMMAAATAGDEYLLSIHDRAFHTDLFEFADLPPIQPMLARCLIQVHRYKILHHEQQRNLEETAGRHQAIIDGLESGDAEQAVLALSHHITTIADFGPSIITKPDGAE</sequence>
<dbReference type="EMBL" id="CP046620">
    <property type="protein sequence ID" value="QHQ34307.1"/>
    <property type="molecule type" value="Genomic_DNA"/>
</dbReference>
<evidence type="ECO:0000256" key="1">
    <source>
        <dbReference type="ARBA" id="ARBA00023015"/>
    </source>
</evidence>
<name>A0A6P1SX21_9RHOB</name>
<keyword evidence="1" id="KW-0805">Transcription regulation</keyword>
<dbReference type="Gene3D" id="1.10.10.10">
    <property type="entry name" value="Winged helix-like DNA-binding domain superfamily/Winged helix DNA-binding domain"/>
    <property type="match status" value="1"/>
</dbReference>
<dbReference type="InterPro" id="IPR011711">
    <property type="entry name" value="GntR_C"/>
</dbReference>
<dbReference type="CDD" id="cd07377">
    <property type="entry name" value="WHTH_GntR"/>
    <property type="match status" value="1"/>
</dbReference>
<dbReference type="InterPro" id="IPR036388">
    <property type="entry name" value="WH-like_DNA-bd_sf"/>
</dbReference>
<dbReference type="Pfam" id="PF00392">
    <property type="entry name" value="GntR"/>
    <property type="match status" value="1"/>
</dbReference>
<keyword evidence="6" id="KW-1185">Reference proteome</keyword>
<evidence type="ECO:0000313" key="6">
    <source>
        <dbReference type="Proteomes" id="UP000464495"/>
    </source>
</evidence>
<feature type="domain" description="HTH gntR-type" evidence="4">
    <location>
        <begin position="20"/>
        <end position="87"/>
    </location>
</feature>
<evidence type="ECO:0000313" key="5">
    <source>
        <dbReference type="EMBL" id="QHQ34307.1"/>
    </source>
</evidence>